<dbReference type="AlphaFoldDB" id="M2MQV4"/>
<dbReference type="Gene3D" id="3.90.190.10">
    <property type="entry name" value="Protein tyrosine phosphatase superfamily"/>
    <property type="match status" value="1"/>
</dbReference>
<dbReference type="EMBL" id="KB445559">
    <property type="protein sequence ID" value="EMC93858.1"/>
    <property type="molecule type" value="Genomic_DNA"/>
</dbReference>
<dbReference type="RefSeq" id="XP_007678901.1">
    <property type="nucleotide sequence ID" value="XM_007680711.1"/>
</dbReference>
<sequence>MADALPSPPFIDIAGIHNFRGIGGEHAGPGLVYRSADPSKATRTGLQKMSQDLGIRTVFDLRSAPEIRREVKEWANVAVDDPEVFKEYGITREWVPVFAEKDYGPEQVAIRYKEYTRSGSEGFVKAYHDILISGAKSYSKIFRYMAQDKPSPLLVHCTAGKDRTGVFIALLFMLTGASDDEIAREYSLTDLGLKELKPVFIERILQNPAVGANRAGVENMVSSKKENMLATLQMIRKDFGSAEAYMKKYCGLSDTEIDKVRRNVTEGALVSMGKV</sequence>
<dbReference type="OrthoDB" id="449382at2759"/>
<dbReference type="HOGENOM" id="CLU_057546_1_3_1"/>
<dbReference type="Proteomes" id="UP000011761">
    <property type="component" value="Unassembled WGS sequence"/>
</dbReference>
<reference evidence="2 3" key="1">
    <citation type="journal article" date="2012" name="PLoS Pathog.">
        <title>Diverse lifestyles and strategies of plant pathogenesis encoded in the genomes of eighteen Dothideomycetes fungi.</title>
        <authorList>
            <person name="Ohm R.A."/>
            <person name="Feau N."/>
            <person name="Henrissat B."/>
            <person name="Schoch C.L."/>
            <person name="Horwitz B.A."/>
            <person name="Barry K.W."/>
            <person name="Condon B.J."/>
            <person name="Copeland A.C."/>
            <person name="Dhillon B."/>
            <person name="Glaser F."/>
            <person name="Hesse C.N."/>
            <person name="Kosti I."/>
            <person name="LaButti K."/>
            <person name="Lindquist E.A."/>
            <person name="Lucas S."/>
            <person name="Salamov A.A."/>
            <person name="Bradshaw R.E."/>
            <person name="Ciuffetti L."/>
            <person name="Hamelin R.C."/>
            <person name="Kema G.H.J."/>
            <person name="Lawrence C."/>
            <person name="Scott J.A."/>
            <person name="Spatafora J.W."/>
            <person name="Turgeon B.G."/>
            <person name="de Wit P.J.G.M."/>
            <person name="Zhong S."/>
            <person name="Goodwin S.B."/>
            <person name="Grigoriev I.V."/>
        </authorList>
    </citation>
    <scope>NUCLEOTIDE SEQUENCE [LARGE SCALE GENOMIC DNA]</scope>
    <source>
        <strain evidence="2 3">UAMH 10762</strain>
    </source>
</reference>
<organism evidence="2 3">
    <name type="scientific">Baudoinia panamericana (strain UAMH 10762)</name>
    <name type="common">Angels' share fungus</name>
    <name type="synonym">Baudoinia compniacensis (strain UAMH 10762)</name>
    <dbReference type="NCBI Taxonomy" id="717646"/>
    <lineage>
        <taxon>Eukaryota</taxon>
        <taxon>Fungi</taxon>
        <taxon>Dikarya</taxon>
        <taxon>Ascomycota</taxon>
        <taxon>Pezizomycotina</taxon>
        <taxon>Dothideomycetes</taxon>
        <taxon>Dothideomycetidae</taxon>
        <taxon>Mycosphaerellales</taxon>
        <taxon>Teratosphaeriaceae</taxon>
        <taxon>Baudoinia</taxon>
    </lineage>
</organism>
<evidence type="ECO:0000259" key="1">
    <source>
        <dbReference type="PROSITE" id="PS50056"/>
    </source>
</evidence>
<dbReference type="KEGG" id="bcom:BAUCODRAFT_567438"/>
<proteinExistence type="predicted"/>
<protein>
    <recommendedName>
        <fullName evidence="1">Tyrosine specific protein phosphatases domain-containing protein</fullName>
    </recommendedName>
</protein>
<dbReference type="PROSITE" id="PS00383">
    <property type="entry name" value="TYR_PHOSPHATASE_1"/>
    <property type="match status" value="1"/>
</dbReference>
<gene>
    <name evidence="2" type="ORF">BAUCODRAFT_567438</name>
</gene>
<dbReference type="InterPro" id="IPR026893">
    <property type="entry name" value="Tyr/Ser_Pase_IphP-type"/>
</dbReference>
<dbReference type="PANTHER" id="PTHR31126:SF1">
    <property type="entry name" value="TYROSINE SPECIFIC PROTEIN PHOSPHATASES DOMAIN-CONTAINING PROTEIN"/>
    <property type="match status" value="1"/>
</dbReference>
<dbReference type="OMA" id="HTIFDFR"/>
<dbReference type="eggNOG" id="ENOG502S0PE">
    <property type="taxonomic scope" value="Eukaryota"/>
</dbReference>
<accession>M2MQV4</accession>
<feature type="domain" description="Tyrosine specific protein phosphatases" evidence="1">
    <location>
        <begin position="136"/>
        <end position="208"/>
    </location>
</feature>
<dbReference type="GO" id="GO:0004721">
    <property type="term" value="F:phosphoprotein phosphatase activity"/>
    <property type="evidence" value="ECO:0007669"/>
    <property type="project" value="InterPro"/>
</dbReference>
<dbReference type="PANTHER" id="PTHR31126">
    <property type="entry name" value="TYROSINE-PROTEIN PHOSPHATASE"/>
    <property type="match status" value="1"/>
</dbReference>
<dbReference type="Pfam" id="PF13350">
    <property type="entry name" value="Y_phosphatase3"/>
    <property type="match status" value="1"/>
</dbReference>
<dbReference type="STRING" id="717646.M2MQV4"/>
<evidence type="ECO:0000313" key="2">
    <source>
        <dbReference type="EMBL" id="EMC93858.1"/>
    </source>
</evidence>
<dbReference type="InterPro" id="IPR000387">
    <property type="entry name" value="Tyr_Pase_dom"/>
</dbReference>
<name>M2MQV4_BAUPA</name>
<dbReference type="InterPro" id="IPR016130">
    <property type="entry name" value="Tyr_Pase_AS"/>
</dbReference>
<dbReference type="GeneID" id="19115576"/>
<dbReference type="SUPFAM" id="SSF52799">
    <property type="entry name" value="(Phosphotyrosine protein) phosphatases II"/>
    <property type="match status" value="1"/>
</dbReference>
<evidence type="ECO:0000313" key="3">
    <source>
        <dbReference type="Proteomes" id="UP000011761"/>
    </source>
</evidence>
<dbReference type="PROSITE" id="PS50056">
    <property type="entry name" value="TYR_PHOSPHATASE_2"/>
    <property type="match status" value="1"/>
</dbReference>
<dbReference type="InterPro" id="IPR029021">
    <property type="entry name" value="Prot-tyrosine_phosphatase-like"/>
</dbReference>
<keyword evidence="3" id="KW-1185">Reference proteome</keyword>